<comment type="similarity">
    <text evidence="1">Belongs to the WD repeat DCAF10 family.</text>
</comment>
<dbReference type="InterPro" id="IPR039085">
    <property type="entry name" value="DCA10"/>
</dbReference>
<dbReference type="PROSITE" id="PS50082">
    <property type="entry name" value="WD_REPEATS_2"/>
    <property type="match status" value="1"/>
</dbReference>
<evidence type="ECO:0000256" key="1">
    <source>
        <dbReference type="ARBA" id="ARBA00005903"/>
    </source>
</evidence>
<name>L8GV30_ACACF</name>
<dbReference type="VEuPathDB" id="AmoebaDB:ACA1_034060"/>
<sequence>MPLNLRKREFTSRCHGSSMVHELATHMSAVSSRYDGGSHIYNLEWRPDGNVLVAVGYDGTVRMYDPFNKKLFHKIENAHNNSINVARYISDHLLVTGSDDETLKLFDTRFPSRCLTTFHGHRWVG</sequence>
<evidence type="ECO:0000256" key="3">
    <source>
        <dbReference type="ARBA" id="ARBA00022737"/>
    </source>
</evidence>
<dbReference type="KEGG" id="acan:ACA1_034060"/>
<keyword evidence="3" id="KW-0677">Repeat</keyword>
<proteinExistence type="inferred from homology"/>
<keyword evidence="7" id="KW-1185">Reference proteome</keyword>
<reference evidence="6 7" key="1">
    <citation type="journal article" date="2013" name="Genome Biol.">
        <title>Genome of Acanthamoeba castellanii highlights extensive lateral gene transfer and early evolution of tyrosine kinase signaling.</title>
        <authorList>
            <person name="Clarke M."/>
            <person name="Lohan A.J."/>
            <person name="Liu B."/>
            <person name="Lagkouvardos I."/>
            <person name="Roy S."/>
            <person name="Zafar N."/>
            <person name="Bertelli C."/>
            <person name="Schilde C."/>
            <person name="Kianianmomeni A."/>
            <person name="Burglin T.R."/>
            <person name="Frech C."/>
            <person name="Turcotte B."/>
            <person name="Kopec K.O."/>
            <person name="Synnott J.M."/>
            <person name="Choo C."/>
            <person name="Paponov I."/>
            <person name="Finkler A."/>
            <person name="Soon Heng Tan C."/>
            <person name="Hutchins A.P."/>
            <person name="Weinmeier T."/>
            <person name="Rattei T."/>
            <person name="Chu J.S."/>
            <person name="Gimenez G."/>
            <person name="Irimia M."/>
            <person name="Rigden D.J."/>
            <person name="Fitzpatrick D.A."/>
            <person name="Lorenzo-Morales J."/>
            <person name="Bateman A."/>
            <person name="Chiu C.H."/>
            <person name="Tang P."/>
            <person name="Hegemann P."/>
            <person name="Fromm H."/>
            <person name="Raoult D."/>
            <person name="Greub G."/>
            <person name="Miranda-Saavedra D."/>
            <person name="Chen N."/>
            <person name="Nash P."/>
            <person name="Ginger M.L."/>
            <person name="Horn M."/>
            <person name="Schaap P."/>
            <person name="Caler L."/>
            <person name="Loftus B."/>
        </authorList>
    </citation>
    <scope>NUCLEOTIDE SEQUENCE [LARGE SCALE GENOMIC DNA]</scope>
    <source>
        <strain evidence="6 7">Neff</strain>
    </source>
</reference>
<dbReference type="STRING" id="1257118.L8GV30"/>
<feature type="domain" description="Anaphase-promoting complex subunit 4-like WD40" evidence="5">
    <location>
        <begin position="34"/>
        <end position="81"/>
    </location>
</feature>
<dbReference type="GeneID" id="14917158"/>
<organism evidence="6 7">
    <name type="scientific">Acanthamoeba castellanii (strain ATCC 30010 / Neff)</name>
    <dbReference type="NCBI Taxonomy" id="1257118"/>
    <lineage>
        <taxon>Eukaryota</taxon>
        <taxon>Amoebozoa</taxon>
        <taxon>Discosea</taxon>
        <taxon>Longamoebia</taxon>
        <taxon>Centramoebida</taxon>
        <taxon>Acanthamoebidae</taxon>
        <taxon>Acanthamoeba</taxon>
    </lineage>
</organism>
<evidence type="ECO:0000313" key="6">
    <source>
        <dbReference type="EMBL" id="ELR16468.1"/>
    </source>
</evidence>
<dbReference type="Proteomes" id="UP000011083">
    <property type="component" value="Unassembled WGS sequence"/>
</dbReference>
<dbReference type="RefSeq" id="XP_004338481.1">
    <property type="nucleotide sequence ID" value="XM_004338433.1"/>
</dbReference>
<evidence type="ECO:0000256" key="4">
    <source>
        <dbReference type="PROSITE-ProRule" id="PRU00221"/>
    </source>
</evidence>
<dbReference type="OrthoDB" id="20669at2759"/>
<dbReference type="SMART" id="SM00320">
    <property type="entry name" value="WD40"/>
    <property type="match status" value="2"/>
</dbReference>
<dbReference type="Gene3D" id="2.130.10.10">
    <property type="entry name" value="YVTN repeat-like/Quinoprotein amine dehydrogenase"/>
    <property type="match status" value="1"/>
</dbReference>
<dbReference type="InterPro" id="IPR036322">
    <property type="entry name" value="WD40_repeat_dom_sf"/>
</dbReference>
<feature type="repeat" description="WD" evidence="4">
    <location>
        <begin position="40"/>
        <end position="65"/>
    </location>
</feature>
<dbReference type="PANTHER" id="PTHR14588">
    <property type="entry name" value="DDB1- AND CUL4-ASSOCIATED FACTOR 10"/>
    <property type="match status" value="1"/>
</dbReference>
<accession>L8GV30</accession>
<dbReference type="InterPro" id="IPR015943">
    <property type="entry name" value="WD40/YVTN_repeat-like_dom_sf"/>
</dbReference>
<dbReference type="GO" id="GO:0080008">
    <property type="term" value="C:Cul4-RING E3 ubiquitin ligase complex"/>
    <property type="evidence" value="ECO:0007669"/>
    <property type="project" value="TreeGrafter"/>
</dbReference>
<keyword evidence="2 4" id="KW-0853">WD repeat</keyword>
<evidence type="ECO:0000259" key="5">
    <source>
        <dbReference type="Pfam" id="PF12894"/>
    </source>
</evidence>
<dbReference type="InterPro" id="IPR024977">
    <property type="entry name" value="Apc4-like_WD40_dom"/>
</dbReference>
<evidence type="ECO:0000313" key="7">
    <source>
        <dbReference type="Proteomes" id="UP000011083"/>
    </source>
</evidence>
<dbReference type="PANTHER" id="PTHR14588:SF2">
    <property type="entry name" value="DDB1- AND CUL4-ASSOCIATED FACTOR 10"/>
    <property type="match status" value="1"/>
</dbReference>
<evidence type="ECO:0000256" key="2">
    <source>
        <dbReference type="ARBA" id="ARBA00022574"/>
    </source>
</evidence>
<dbReference type="InterPro" id="IPR001680">
    <property type="entry name" value="WD40_rpt"/>
</dbReference>
<protein>
    <recommendedName>
        <fullName evidence="5">Anaphase-promoting complex subunit 4-like WD40 domain-containing protein</fullName>
    </recommendedName>
</protein>
<dbReference type="EMBL" id="KB007992">
    <property type="protein sequence ID" value="ELR16468.1"/>
    <property type="molecule type" value="Genomic_DNA"/>
</dbReference>
<gene>
    <name evidence="6" type="ORF">ACA1_034060</name>
</gene>
<dbReference type="SUPFAM" id="SSF50978">
    <property type="entry name" value="WD40 repeat-like"/>
    <property type="match status" value="1"/>
</dbReference>
<dbReference type="Pfam" id="PF12894">
    <property type="entry name" value="ANAPC4_WD40"/>
    <property type="match status" value="1"/>
</dbReference>
<dbReference type="AlphaFoldDB" id="L8GV30"/>